<reference evidence="2" key="2">
    <citation type="journal article" date="2014" name="Int. J. Syst. Evol. Microbiol.">
        <title>Complete genome of a new Firmicutes species belonging to the dominant human colonic microbiota ('Ruminococcus bicirculans') reveals two chromosomes and a selective capacity to utilize plant glucans.</title>
        <authorList>
            <consortium name="NISC Comparative Sequencing Program"/>
            <person name="Wegmann U."/>
            <person name="Louis P."/>
            <person name="Goesmann A."/>
            <person name="Henrissat B."/>
            <person name="Duncan S.H."/>
            <person name="Flint H.J."/>
        </authorList>
    </citation>
    <scope>NUCLEOTIDE SEQUENCE</scope>
    <source>
        <strain evidence="2">CCM 7403</strain>
    </source>
</reference>
<gene>
    <name evidence="3" type="ORF">E2C04_17160</name>
    <name evidence="2" type="ORF">GCM10007231_08510</name>
</gene>
<dbReference type="AlphaFoldDB" id="A0A4P7UJF6"/>
<evidence type="ECO:0000313" key="5">
    <source>
        <dbReference type="Proteomes" id="UP000630594"/>
    </source>
</evidence>
<accession>A0A4P7UJF6</accession>
<reference evidence="2" key="5">
    <citation type="submission" date="2024-05" db="EMBL/GenBank/DDBJ databases">
        <authorList>
            <person name="Sun Q."/>
            <person name="Sedlacek I."/>
        </authorList>
    </citation>
    <scope>NUCLEOTIDE SEQUENCE</scope>
    <source>
        <strain evidence="2">CCM 7403</strain>
    </source>
</reference>
<sequence length="193" mass="20822">MSAHPAIAPLRILLVVALLSVMGFLGWASTWPEDEGDDSNRVAVPTAPQPLEESVGEPKSDDGAQDGAEGDGEDVAIGNPRADTIPATGALGDYQVPIDAGKKLLRVVERIRYLDGYSDGDRLKHAIVVCEKVAFQGWTWQQQVAGDVAFEVPDRTASRFAEHLEVEFCPAVRLVPDAPEEPELPEDEDVVLP</sequence>
<feature type="region of interest" description="Disordered" evidence="1">
    <location>
        <begin position="34"/>
        <end position="82"/>
    </location>
</feature>
<protein>
    <submittedName>
        <fullName evidence="3">Uncharacterized protein</fullName>
    </submittedName>
</protein>
<name>A0A4P7UJF6_9ACTN</name>
<reference evidence="5" key="3">
    <citation type="journal article" date="2019" name="Int. J. Syst. Evol. Microbiol.">
        <title>The Global Catalogue of Microorganisms (GCM) 10K type strain sequencing project: providing services to taxonomists for standard genome sequencing and annotation.</title>
        <authorList>
            <consortium name="The Broad Institute Genomics Platform"/>
            <consortium name="The Broad Institute Genome Sequencing Center for Infectious Disease"/>
            <person name="Wu L."/>
            <person name="Ma J."/>
        </authorList>
    </citation>
    <scope>NUCLEOTIDE SEQUENCE [LARGE SCALE GENOMIC DNA]</scope>
    <source>
        <strain evidence="5">CCM 7403</strain>
    </source>
</reference>
<evidence type="ECO:0000313" key="3">
    <source>
        <dbReference type="EMBL" id="QCC78499.1"/>
    </source>
</evidence>
<dbReference type="Proteomes" id="UP000297025">
    <property type="component" value="Chromosome"/>
</dbReference>
<evidence type="ECO:0000256" key="1">
    <source>
        <dbReference type="SAM" id="MobiDB-lite"/>
    </source>
</evidence>
<reference evidence="3 4" key="1">
    <citation type="journal article" date="2008" name="Int. J. Syst. Evol. Microbiol.">
        <title>Nocardioides daphniae sp. nov., isolated from Daphnia cucullata (Crustacea: Cladocera).</title>
        <authorList>
            <person name="Toth E.M."/>
            <person name="Keki Z."/>
            <person name="Homonnay Z.G."/>
            <person name="Borsodi A.K."/>
            <person name="Marialigeti K."/>
            <person name="Schumann P."/>
        </authorList>
    </citation>
    <scope>NUCLEOTIDE SEQUENCE [LARGE SCALE GENOMIC DNA]</scope>
    <source>
        <strain evidence="3 4">JCM 16608</strain>
    </source>
</reference>
<dbReference type="EMBL" id="CP038462">
    <property type="protein sequence ID" value="QCC78499.1"/>
    <property type="molecule type" value="Genomic_DNA"/>
</dbReference>
<proteinExistence type="predicted"/>
<organism evidence="3 4">
    <name type="scientific">Nocardioides daphniae</name>
    <dbReference type="NCBI Taxonomy" id="402297"/>
    <lineage>
        <taxon>Bacteria</taxon>
        <taxon>Bacillati</taxon>
        <taxon>Actinomycetota</taxon>
        <taxon>Actinomycetes</taxon>
        <taxon>Propionibacteriales</taxon>
        <taxon>Nocardioidaceae</taxon>
        <taxon>Nocardioides</taxon>
    </lineage>
</organism>
<evidence type="ECO:0000313" key="4">
    <source>
        <dbReference type="Proteomes" id="UP000297025"/>
    </source>
</evidence>
<dbReference type="KEGG" id="ndp:E2C04_17160"/>
<reference evidence="3" key="4">
    <citation type="submission" date="2019-03" db="EMBL/GenBank/DDBJ databases">
        <authorList>
            <person name="Huang Y."/>
        </authorList>
    </citation>
    <scope>NUCLEOTIDE SEQUENCE</scope>
    <source>
        <strain evidence="3">JCM 16608</strain>
    </source>
</reference>
<keyword evidence="5" id="KW-1185">Reference proteome</keyword>
<evidence type="ECO:0000313" key="2">
    <source>
        <dbReference type="EMBL" id="GGD11923.1"/>
    </source>
</evidence>
<dbReference type="Proteomes" id="UP000630594">
    <property type="component" value="Unassembled WGS sequence"/>
</dbReference>
<dbReference type="OrthoDB" id="9956437at2"/>
<dbReference type="EMBL" id="BMCK01000001">
    <property type="protein sequence ID" value="GGD11923.1"/>
    <property type="molecule type" value="Genomic_DNA"/>
</dbReference>
<dbReference type="RefSeq" id="WP_135833536.1">
    <property type="nucleotide sequence ID" value="NZ_BMCK01000001.1"/>
</dbReference>